<evidence type="ECO:0000259" key="1">
    <source>
        <dbReference type="Pfam" id="PF09994"/>
    </source>
</evidence>
<keyword evidence="3" id="KW-1185">Reference proteome</keyword>
<protein>
    <recommendedName>
        <fullName evidence="1">T6SS Phospholipase effector Tle1-like catalytic domain-containing protein</fullName>
    </recommendedName>
</protein>
<dbReference type="EMBL" id="FJOG01000007">
    <property type="protein sequence ID" value="CZR55737.1"/>
    <property type="molecule type" value="Genomic_DNA"/>
</dbReference>
<organism evidence="2 3">
    <name type="scientific">Phialocephala subalpina</name>
    <dbReference type="NCBI Taxonomy" id="576137"/>
    <lineage>
        <taxon>Eukaryota</taxon>
        <taxon>Fungi</taxon>
        <taxon>Dikarya</taxon>
        <taxon>Ascomycota</taxon>
        <taxon>Pezizomycotina</taxon>
        <taxon>Leotiomycetes</taxon>
        <taxon>Helotiales</taxon>
        <taxon>Mollisiaceae</taxon>
        <taxon>Phialocephala</taxon>
        <taxon>Phialocephala fortinii species complex</taxon>
    </lineage>
</organism>
<dbReference type="Proteomes" id="UP000184330">
    <property type="component" value="Unassembled WGS sequence"/>
</dbReference>
<sequence length="418" mass="46022">MNPIASAPTRRRWIIPIDGTWADRSLNESTVMSDLASVLETANRQTVAYFKGVGTSASVVENLHGGLTGLGIDHQVLEAFGSLITNWNESDEIVLAGYSRGAYAATILADLISRVGIPQDNASAHDLLKKYKCGDLNTKNRCVRASKDFRCRATSIKALALFDTVGSLGMPQTGVFNFLTLFSHSKLVDDWVGPLRGVQNIFHALALHESRGPYVPSIIHLPVDSDCNLDQVWFAGSHHDLGKQDPSSGGLVDTPLSWMIAKLKGIGIEFNDAKLQDRFPCYLNPAIYQSMGAAGNTRDWATWRVHNTYKGFVKLMGYEPRRPGRYLYPTAKTCLSARYKIAGNVKTNESIHISVRDRIADPEQSMDVLPGLRFVGAAEGSGRWCNLGSWCSREEQINLPEASFNSFEALLQGFELPQ</sequence>
<gene>
    <name evidence="2" type="ORF">PAC_05625</name>
</gene>
<evidence type="ECO:0000313" key="3">
    <source>
        <dbReference type="Proteomes" id="UP000184330"/>
    </source>
</evidence>
<dbReference type="PANTHER" id="PTHR33840">
    <property type="match status" value="1"/>
</dbReference>
<evidence type="ECO:0000313" key="2">
    <source>
        <dbReference type="EMBL" id="CZR55737.1"/>
    </source>
</evidence>
<name>A0A1L7WSJ0_9HELO</name>
<dbReference type="PANTHER" id="PTHR33840:SF1">
    <property type="entry name" value="TLE1 PHOSPHOLIPASE DOMAIN-CONTAINING PROTEIN"/>
    <property type="match status" value="1"/>
</dbReference>
<feature type="domain" description="T6SS Phospholipase effector Tle1-like catalytic" evidence="1">
    <location>
        <begin position="11"/>
        <end position="261"/>
    </location>
</feature>
<reference evidence="2 3" key="1">
    <citation type="submission" date="2016-03" db="EMBL/GenBank/DDBJ databases">
        <authorList>
            <person name="Ploux O."/>
        </authorList>
    </citation>
    <scope>NUCLEOTIDE SEQUENCE [LARGE SCALE GENOMIC DNA]</scope>
    <source>
        <strain evidence="2 3">UAMH 11012</strain>
    </source>
</reference>
<dbReference type="InterPro" id="IPR029058">
    <property type="entry name" value="AB_hydrolase_fold"/>
</dbReference>
<dbReference type="Pfam" id="PF09994">
    <property type="entry name" value="T6SS_Tle1-like_cat"/>
    <property type="match status" value="1"/>
</dbReference>
<accession>A0A1L7WSJ0</accession>
<dbReference type="InterPro" id="IPR018712">
    <property type="entry name" value="Tle1-like_cat"/>
</dbReference>
<proteinExistence type="predicted"/>
<dbReference type="SUPFAM" id="SSF53474">
    <property type="entry name" value="alpha/beta-Hydrolases"/>
    <property type="match status" value="1"/>
</dbReference>
<dbReference type="AlphaFoldDB" id="A0A1L7WSJ0"/>
<dbReference type="OrthoDB" id="59699at2759"/>